<dbReference type="InterPro" id="IPR001810">
    <property type="entry name" value="F-box_dom"/>
</dbReference>
<dbReference type="Gene3D" id="1.20.1280.50">
    <property type="match status" value="1"/>
</dbReference>
<dbReference type="InterPro" id="IPR036047">
    <property type="entry name" value="F-box-like_dom_sf"/>
</dbReference>
<reference evidence="2 3" key="1">
    <citation type="journal article" date="2019" name="Sci. Rep.">
        <title>A high-quality genome of Eragrostis curvula grass provides insights into Poaceae evolution and supports new strategies to enhance forage quality.</title>
        <authorList>
            <person name="Carballo J."/>
            <person name="Santos B.A.C.M."/>
            <person name="Zappacosta D."/>
            <person name="Garbus I."/>
            <person name="Selva J.P."/>
            <person name="Gallo C.A."/>
            <person name="Diaz A."/>
            <person name="Albertini E."/>
            <person name="Caccamo M."/>
            <person name="Echenique V."/>
        </authorList>
    </citation>
    <scope>NUCLEOTIDE SEQUENCE [LARGE SCALE GENOMIC DNA]</scope>
    <source>
        <strain evidence="3">cv. Victoria</strain>
        <tissue evidence="2">Leaf</tissue>
    </source>
</reference>
<dbReference type="SUPFAM" id="SSF81383">
    <property type="entry name" value="F-box domain"/>
    <property type="match status" value="1"/>
</dbReference>
<evidence type="ECO:0000313" key="3">
    <source>
        <dbReference type="Proteomes" id="UP000324897"/>
    </source>
</evidence>
<evidence type="ECO:0000259" key="1">
    <source>
        <dbReference type="PROSITE" id="PS50181"/>
    </source>
</evidence>
<comment type="caution">
    <text evidence="2">The sequence shown here is derived from an EMBL/GenBank/DDBJ whole genome shotgun (WGS) entry which is preliminary data.</text>
</comment>
<gene>
    <name evidence="2" type="ORF">EJB05_42719</name>
</gene>
<dbReference type="Pfam" id="PF12937">
    <property type="entry name" value="F-box-like"/>
    <property type="match status" value="1"/>
</dbReference>
<protein>
    <recommendedName>
        <fullName evidence="1">F-box domain-containing protein</fullName>
    </recommendedName>
</protein>
<name>A0A5J9TF62_9POAL</name>
<dbReference type="EMBL" id="RWGY01000039">
    <property type="protein sequence ID" value="TVU09261.1"/>
    <property type="molecule type" value="Genomic_DNA"/>
</dbReference>
<organism evidence="2 3">
    <name type="scientific">Eragrostis curvula</name>
    <name type="common">weeping love grass</name>
    <dbReference type="NCBI Taxonomy" id="38414"/>
    <lineage>
        <taxon>Eukaryota</taxon>
        <taxon>Viridiplantae</taxon>
        <taxon>Streptophyta</taxon>
        <taxon>Embryophyta</taxon>
        <taxon>Tracheophyta</taxon>
        <taxon>Spermatophyta</taxon>
        <taxon>Magnoliopsida</taxon>
        <taxon>Liliopsida</taxon>
        <taxon>Poales</taxon>
        <taxon>Poaceae</taxon>
        <taxon>PACMAD clade</taxon>
        <taxon>Chloridoideae</taxon>
        <taxon>Eragrostideae</taxon>
        <taxon>Eragrostidinae</taxon>
        <taxon>Eragrostis</taxon>
    </lineage>
</organism>
<dbReference type="PROSITE" id="PS50181">
    <property type="entry name" value="FBOX"/>
    <property type="match status" value="1"/>
</dbReference>
<dbReference type="AlphaFoldDB" id="A0A5J9TF62"/>
<keyword evidence="3" id="KW-1185">Reference proteome</keyword>
<dbReference type="Gramene" id="TVU09261">
    <property type="protein sequence ID" value="TVU09261"/>
    <property type="gene ID" value="EJB05_42719"/>
</dbReference>
<proteinExistence type="predicted"/>
<dbReference type="PANTHER" id="PTHR34591">
    <property type="entry name" value="OS03G0653100 PROTEIN-RELATED"/>
    <property type="match status" value="1"/>
</dbReference>
<feature type="non-terminal residue" evidence="2">
    <location>
        <position position="1"/>
    </location>
</feature>
<sequence>SRVEMAQHLPDDVLAAVLRRLPPRSLAASRCACRAWRDAVDARSLLPPTDRLLPRAPPGGVFCNLCETRFSQFFAHPSSVRRAISGSLDYAFRDEVRDHCGGLLLLADGSVANPATRQCALLPDQPPLRAGERGGASLYRSYLVHDPAVSPHYEVLSVPDSNDYWDLRAVDSSTSPYHLLVFSSRTWRWEERTFLHEEGETPAVVDAGRAVCLLEKYGVYWQDALYVYWHIHAITRISLSTNKYRLIQLPADPEQNIDYYLGKSNKGVYCASIHNSCHLQIWLLNVASCDQMEWVLKHDTYLKPTLPHVDYFNQVFFDDKFRGPWTLQEECDEEDDDDSSVDDDAENQVEEWDSDTDGFVQVDETVRGETFRILGFHPYKKVIFLEEVTGKGVAYHWKSSKYQYLGKLYTGSYRKETWEQSITASFPYTPCWIDLFRGIDY</sequence>
<dbReference type="SMART" id="SM00256">
    <property type="entry name" value="FBOX"/>
    <property type="match status" value="1"/>
</dbReference>
<dbReference type="Proteomes" id="UP000324897">
    <property type="component" value="Chromosome 3"/>
</dbReference>
<dbReference type="PANTHER" id="PTHR34591:SF29">
    <property type="entry name" value="F-BOX DOMAIN-CONTAINING PROTEIN"/>
    <property type="match status" value="1"/>
</dbReference>
<evidence type="ECO:0000313" key="2">
    <source>
        <dbReference type="EMBL" id="TVU09261.1"/>
    </source>
</evidence>
<accession>A0A5J9TF62</accession>
<dbReference type="OrthoDB" id="712839at2759"/>
<feature type="domain" description="F-box" evidence="1">
    <location>
        <begin position="3"/>
        <end position="56"/>
    </location>
</feature>